<dbReference type="InterPro" id="IPR035965">
    <property type="entry name" value="PAS-like_dom_sf"/>
</dbReference>
<comment type="caution">
    <text evidence="2">The sequence shown here is derived from an EMBL/GenBank/DDBJ whole genome shotgun (WGS) entry which is preliminary data.</text>
</comment>
<evidence type="ECO:0000313" key="3">
    <source>
        <dbReference type="Proteomes" id="UP000283522"/>
    </source>
</evidence>
<name>A0A418PR94_9BACT</name>
<dbReference type="Pfam" id="PF13188">
    <property type="entry name" value="PAS_8"/>
    <property type="match status" value="1"/>
</dbReference>
<gene>
    <name evidence="2" type="ORF">D0X99_11890</name>
</gene>
<dbReference type="Gene3D" id="3.30.450.40">
    <property type="match status" value="1"/>
</dbReference>
<keyword evidence="3" id="KW-1185">Reference proteome</keyword>
<dbReference type="SUPFAM" id="SSF55781">
    <property type="entry name" value="GAF domain-like"/>
    <property type="match status" value="1"/>
</dbReference>
<dbReference type="Proteomes" id="UP000283522">
    <property type="component" value="Unassembled WGS sequence"/>
</dbReference>
<protein>
    <submittedName>
        <fullName evidence="2">GAF domain-containing protein</fullName>
    </submittedName>
</protein>
<dbReference type="InterPro" id="IPR003018">
    <property type="entry name" value="GAF"/>
</dbReference>
<dbReference type="EMBL" id="QXML01000005">
    <property type="protein sequence ID" value="RIW15140.1"/>
    <property type="molecule type" value="Genomic_DNA"/>
</dbReference>
<evidence type="ECO:0000259" key="1">
    <source>
        <dbReference type="PROSITE" id="PS50112"/>
    </source>
</evidence>
<dbReference type="NCBIfam" id="TIGR00229">
    <property type="entry name" value="sensory_box"/>
    <property type="match status" value="1"/>
</dbReference>
<dbReference type="CDD" id="cd00130">
    <property type="entry name" value="PAS"/>
    <property type="match status" value="1"/>
</dbReference>
<dbReference type="RefSeq" id="WP_119478045.1">
    <property type="nucleotide sequence ID" value="NZ_QXML01000005.1"/>
</dbReference>
<dbReference type="Gene3D" id="3.30.450.20">
    <property type="entry name" value="PAS domain"/>
    <property type="match status" value="1"/>
</dbReference>
<sequence length="373" mass="42882">MEKATKNYLTLFQKMPEGIVYEDANGLPIQMNPAAEKMLGLNLAQLRGDSPIDPKWHAIHLDGSIYDFQSQATLISLQTGLPIENEIIGIFNPELNKYKWISMNSTPEFRPNEEKPFQVFATFRDITEQIEAEKKLKAQSDLMELLVFTSTSFINIPEEKLRETIQISLQKLGEFVNADRMYVFEYNWEKQTCSNTLEWCNEGIEPQIDLLQEVPLEGLENWTECHQRGESMYVENVLALDEESTLRQILEPQSVISLLAMPIMDNSTCLGFIGLDSVRSQHSYSENEINLLKIFTGILSNLKNRLESERQLKERIKELNAIYQVSNLTIQGNLSEDCLLQKISEVIPLGFFEPEITYVKILFKGKTFESSEF</sequence>
<accession>A0A418PR94</accession>
<dbReference type="Pfam" id="PF01590">
    <property type="entry name" value="GAF"/>
    <property type="match status" value="1"/>
</dbReference>
<dbReference type="SMART" id="SM00065">
    <property type="entry name" value="GAF"/>
    <property type="match status" value="1"/>
</dbReference>
<dbReference type="InterPro" id="IPR029016">
    <property type="entry name" value="GAF-like_dom_sf"/>
</dbReference>
<organism evidence="2 3">
    <name type="scientific">Algoriphagus lacus</name>
    <dbReference type="NCBI Taxonomy" id="2056311"/>
    <lineage>
        <taxon>Bacteria</taxon>
        <taxon>Pseudomonadati</taxon>
        <taxon>Bacteroidota</taxon>
        <taxon>Cytophagia</taxon>
        <taxon>Cytophagales</taxon>
        <taxon>Cyclobacteriaceae</taxon>
        <taxon>Algoriphagus</taxon>
    </lineage>
</organism>
<dbReference type="PROSITE" id="PS50112">
    <property type="entry name" value="PAS"/>
    <property type="match status" value="1"/>
</dbReference>
<dbReference type="InterPro" id="IPR000014">
    <property type="entry name" value="PAS"/>
</dbReference>
<dbReference type="AlphaFoldDB" id="A0A418PR94"/>
<dbReference type="OrthoDB" id="9811889at2"/>
<dbReference type="SUPFAM" id="SSF55785">
    <property type="entry name" value="PYP-like sensor domain (PAS domain)"/>
    <property type="match status" value="1"/>
</dbReference>
<proteinExistence type="predicted"/>
<feature type="domain" description="PAS" evidence="1">
    <location>
        <begin position="4"/>
        <end position="52"/>
    </location>
</feature>
<evidence type="ECO:0000313" key="2">
    <source>
        <dbReference type="EMBL" id="RIW15140.1"/>
    </source>
</evidence>
<reference evidence="2 3" key="1">
    <citation type="submission" date="2018-09" db="EMBL/GenBank/DDBJ databases">
        <authorList>
            <person name="Wang X."/>
            <person name="Du Z."/>
        </authorList>
    </citation>
    <scope>NUCLEOTIDE SEQUENCE [LARGE SCALE GENOMIC DNA]</scope>
    <source>
        <strain evidence="2 3">N3</strain>
    </source>
</reference>